<proteinExistence type="predicted"/>
<gene>
    <name evidence="8" type="ORF">ACFQE9_05135</name>
</gene>
<keyword evidence="3 6" id="KW-0812">Transmembrane</keyword>
<evidence type="ECO:0000256" key="2">
    <source>
        <dbReference type="ARBA" id="ARBA00022475"/>
    </source>
</evidence>
<dbReference type="EMBL" id="JBHSXL010000003">
    <property type="protein sequence ID" value="MFC6891999.1"/>
    <property type="molecule type" value="Genomic_DNA"/>
</dbReference>
<feature type="transmembrane region" description="Helical" evidence="6">
    <location>
        <begin position="442"/>
        <end position="460"/>
    </location>
</feature>
<accession>A0ABD5UR33</accession>
<feature type="transmembrane region" description="Helical" evidence="6">
    <location>
        <begin position="120"/>
        <end position="141"/>
    </location>
</feature>
<dbReference type="PANTHER" id="PTHR43478">
    <property type="entry name" value="NA+/H+ ANTIPORTER-RELATED"/>
    <property type="match status" value="1"/>
</dbReference>
<keyword evidence="9" id="KW-1185">Reference proteome</keyword>
<comment type="caution">
    <text evidence="8">The sequence shown here is derived from an EMBL/GenBank/DDBJ whole genome shotgun (WGS) entry which is preliminary data.</text>
</comment>
<reference evidence="8 9" key="1">
    <citation type="journal article" date="2019" name="Int. J. Syst. Evol. Microbiol.">
        <title>The Global Catalogue of Microorganisms (GCM) 10K type strain sequencing project: providing services to taxonomists for standard genome sequencing and annotation.</title>
        <authorList>
            <consortium name="The Broad Institute Genomics Platform"/>
            <consortium name="The Broad Institute Genome Sequencing Center for Infectious Disease"/>
            <person name="Wu L."/>
            <person name="Ma J."/>
        </authorList>
    </citation>
    <scope>NUCLEOTIDE SEQUENCE [LARGE SCALE GENOMIC DNA]</scope>
    <source>
        <strain evidence="8 9">SKJ47</strain>
    </source>
</reference>
<evidence type="ECO:0000259" key="7">
    <source>
        <dbReference type="Pfam" id="PF03553"/>
    </source>
</evidence>
<feature type="transmembrane region" description="Helical" evidence="6">
    <location>
        <begin position="79"/>
        <end position="100"/>
    </location>
</feature>
<feature type="transmembrane region" description="Helical" evidence="6">
    <location>
        <begin position="323"/>
        <end position="341"/>
    </location>
</feature>
<evidence type="ECO:0000256" key="5">
    <source>
        <dbReference type="ARBA" id="ARBA00023136"/>
    </source>
</evidence>
<keyword evidence="5 6" id="KW-0472">Membrane</keyword>
<feature type="transmembrane region" description="Helical" evidence="6">
    <location>
        <begin position="162"/>
        <end position="182"/>
    </location>
</feature>
<organism evidence="8 9">
    <name type="scientific">Halopenitus salinus</name>
    <dbReference type="NCBI Taxonomy" id="1198295"/>
    <lineage>
        <taxon>Archaea</taxon>
        <taxon>Methanobacteriati</taxon>
        <taxon>Methanobacteriota</taxon>
        <taxon>Stenosarchaea group</taxon>
        <taxon>Halobacteria</taxon>
        <taxon>Halobacteriales</taxon>
        <taxon>Haloferacaceae</taxon>
        <taxon>Halopenitus</taxon>
    </lineage>
</organism>
<feature type="transmembrane region" description="Helical" evidence="6">
    <location>
        <begin position="419"/>
        <end position="436"/>
    </location>
</feature>
<evidence type="ECO:0000313" key="9">
    <source>
        <dbReference type="Proteomes" id="UP001596296"/>
    </source>
</evidence>
<name>A0ABD5UR33_9EURY</name>
<sequence>MAEFGAASLIPPLLAIALAIVTRKAVLSLFLGIWSGGILQAGGPNLLSDPTGWASGVVSAGFGFFPTFDWIIAAVSDEFHATIIVFTLFLGSGVAMVWNLGGSYAIRDWALARLDTQRKGGLAIGALGVILFFDDYANTAIVGSAMKDASDRLRISREKLSYIVDSTAAPVATLGISSWVAFQLSLIDDGYEAAGVSDHPPVFEVFVNSVPFNMYSILAIVMVFLIVGTRRDFGEMLTAERRAWTTGKVNRDDARPMQDVAAELGEPAADHPRLINFLGPVAVLVGVTIATALWTGGFTASAFASDPTGALWSGVTNAAYDQALMYGSFAMIVSGFVLGKLQGVVSLGEATDTTIEGFGIMLTAISILALAWGIGEVVNALGTGEYVAGVAESVVNPAILPALVVVIAAFMAFSTGTSWGTMGILTPIVIPVAWTITGGGAAGHTLVAAMVGAIFSGAIFGDHTSPISDTTVLSATFTGADLIDHVRTQLYYAVTVGVVAIALLLVWGFVGIPPIVLLPIGAVVLVGLVYGLSELDARRRGVDPITANAPRENGESAEE</sequence>
<evidence type="ECO:0000313" key="8">
    <source>
        <dbReference type="EMBL" id="MFC6891999.1"/>
    </source>
</evidence>
<protein>
    <submittedName>
        <fullName evidence="8">Na+/H+ antiporter NhaC family protein</fullName>
    </submittedName>
</protein>
<keyword evidence="2" id="KW-1003">Cell membrane</keyword>
<dbReference type="Proteomes" id="UP001596296">
    <property type="component" value="Unassembled WGS sequence"/>
</dbReference>
<dbReference type="AlphaFoldDB" id="A0ABD5UR33"/>
<feature type="transmembrane region" description="Helical" evidence="6">
    <location>
        <begin position="394"/>
        <end position="412"/>
    </location>
</feature>
<comment type="subcellular location">
    <subcellularLocation>
        <location evidence="1">Cell membrane</location>
        <topology evidence="1">Multi-pass membrane protein</topology>
    </subcellularLocation>
</comment>
<evidence type="ECO:0000256" key="6">
    <source>
        <dbReference type="SAM" id="Phobius"/>
    </source>
</evidence>
<dbReference type="Pfam" id="PF03553">
    <property type="entry name" value="Na_H_antiporter"/>
    <property type="match status" value="1"/>
</dbReference>
<feature type="transmembrane region" description="Helical" evidence="6">
    <location>
        <begin position="281"/>
        <end position="303"/>
    </location>
</feature>
<dbReference type="RefSeq" id="WP_379741296.1">
    <property type="nucleotide sequence ID" value="NZ_JBHSVN010000001.1"/>
</dbReference>
<evidence type="ECO:0000256" key="3">
    <source>
        <dbReference type="ARBA" id="ARBA00022692"/>
    </source>
</evidence>
<evidence type="ECO:0000256" key="4">
    <source>
        <dbReference type="ARBA" id="ARBA00022989"/>
    </source>
</evidence>
<feature type="transmembrane region" description="Helical" evidence="6">
    <location>
        <begin position="202"/>
        <end position="227"/>
    </location>
</feature>
<feature type="transmembrane region" description="Helical" evidence="6">
    <location>
        <begin position="53"/>
        <end position="72"/>
    </location>
</feature>
<feature type="transmembrane region" description="Helical" evidence="6">
    <location>
        <begin position="515"/>
        <end position="532"/>
    </location>
</feature>
<feature type="domain" description="Na+/H+ antiporter NhaC-like C-terminal" evidence="7">
    <location>
        <begin position="171"/>
        <end position="509"/>
    </location>
</feature>
<dbReference type="GO" id="GO:0005886">
    <property type="term" value="C:plasma membrane"/>
    <property type="evidence" value="ECO:0007669"/>
    <property type="project" value="UniProtKB-SubCell"/>
</dbReference>
<dbReference type="InterPro" id="IPR018461">
    <property type="entry name" value="Na/H_Antiport_NhaC-like_C"/>
</dbReference>
<evidence type="ECO:0000256" key="1">
    <source>
        <dbReference type="ARBA" id="ARBA00004651"/>
    </source>
</evidence>
<feature type="transmembrane region" description="Helical" evidence="6">
    <location>
        <begin position="353"/>
        <end position="374"/>
    </location>
</feature>
<feature type="transmembrane region" description="Helical" evidence="6">
    <location>
        <begin position="490"/>
        <end position="509"/>
    </location>
</feature>
<keyword evidence="4 6" id="KW-1133">Transmembrane helix</keyword>
<dbReference type="PANTHER" id="PTHR43478:SF1">
    <property type="entry name" value="NA+_H+ ANTIPORTER NHAC-LIKE C-TERMINAL DOMAIN-CONTAINING PROTEIN"/>
    <property type="match status" value="1"/>
</dbReference>